<reference evidence="2" key="1">
    <citation type="submission" date="2017-03" db="EMBL/GenBank/DDBJ databases">
        <title>Phytopthora megakarya and P. palmivora, two closely related causual agents of cacao black pod achieved similar genome size and gene model numbers by different mechanisms.</title>
        <authorList>
            <person name="Ali S."/>
            <person name="Shao J."/>
            <person name="Larry D.J."/>
            <person name="Kronmiller B."/>
            <person name="Shen D."/>
            <person name="Strem M.D."/>
            <person name="Melnick R.L."/>
            <person name="Guiltinan M.J."/>
            <person name="Tyler B.M."/>
            <person name="Meinhardt L.W."/>
            <person name="Bailey B.A."/>
        </authorList>
    </citation>
    <scope>NUCLEOTIDE SEQUENCE [LARGE SCALE GENOMIC DNA]</scope>
    <source>
        <strain evidence="2">zdho120</strain>
    </source>
</reference>
<organism evidence="1 2">
    <name type="scientific">Phytophthora megakarya</name>
    <dbReference type="NCBI Taxonomy" id="4795"/>
    <lineage>
        <taxon>Eukaryota</taxon>
        <taxon>Sar</taxon>
        <taxon>Stramenopiles</taxon>
        <taxon>Oomycota</taxon>
        <taxon>Peronosporomycetes</taxon>
        <taxon>Peronosporales</taxon>
        <taxon>Peronosporaceae</taxon>
        <taxon>Phytophthora</taxon>
    </lineage>
</organism>
<protein>
    <submittedName>
        <fullName evidence="1">Uncharacterized protein</fullName>
    </submittedName>
</protein>
<evidence type="ECO:0000313" key="2">
    <source>
        <dbReference type="Proteomes" id="UP000198211"/>
    </source>
</evidence>
<evidence type="ECO:0000313" key="1">
    <source>
        <dbReference type="EMBL" id="OWY98993.1"/>
    </source>
</evidence>
<accession>A0A225V1F5</accession>
<comment type="caution">
    <text evidence="1">The sequence shown here is derived from an EMBL/GenBank/DDBJ whole genome shotgun (WGS) entry which is preliminary data.</text>
</comment>
<sequence>MPKPLGLIIADWIYGTEYLSAVYTCYEYPDDPRFPHLAMDLSQMALSMQPVTQRLSHGFCRFPDGHWKMLISWMCHLLAAQATVSILRWAYPAPDEDVLGEVQAVMRRIRTLKQAAKFRQTTSLQPVLRQDT</sequence>
<dbReference type="EMBL" id="NBNE01008883">
    <property type="protein sequence ID" value="OWY98993.1"/>
    <property type="molecule type" value="Genomic_DNA"/>
</dbReference>
<dbReference type="AlphaFoldDB" id="A0A225V1F5"/>
<proteinExistence type="predicted"/>
<gene>
    <name evidence="1" type="ORF">PHMEG_00030091</name>
</gene>
<dbReference type="Proteomes" id="UP000198211">
    <property type="component" value="Unassembled WGS sequence"/>
</dbReference>
<name>A0A225V1F5_9STRA</name>
<keyword evidence="2" id="KW-1185">Reference proteome</keyword>